<dbReference type="Gene3D" id="3.20.20.410">
    <property type="entry name" value="Protein of unknown function UPF0759"/>
    <property type="match status" value="1"/>
</dbReference>
<dbReference type="Pfam" id="PF01904">
    <property type="entry name" value="DUF72"/>
    <property type="match status" value="1"/>
</dbReference>
<comment type="caution">
    <text evidence="1">The sequence shown here is derived from an EMBL/GenBank/DDBJ whole genome shotgun (WGS) entry which is preliminary data.</text>
</comment>
<proteinExistence type="predicted"/>
<protein>
    <submittedName>
        <fullName evidence="1">Uncharacterized protein</fullName>
    </submittedName>
</protein>
<sequence>MEYLVEFLLQESSQGNQSRRWPEMIRIGLTSFKEHDKLTGKKNNTLYEYAGFLPLVELDTAYYGIPRKSSVENWISEVPESFRFVVKVYQGISGQGDWKPYYQTEEEMIAHFLDVMSPMVDAGKMFCFLVQFPSSFKCTKENVQYLRKLRKWFEGYPVSIELRDYSWYSDEFLERTRNFMSRAAFSLAIIDEPQLLNTTIPFDPFVTNPNFALFRFHGRNAQGWQANDKEWRKKRTLYRYSEKELQELAHEVKVVDSKTKEVGVIFNNNSGGDAAENALALQKILNIKPDGLNPTQMDLF</sequence>
<dbReference type="PANTHER" id="PTHR30348:SF13">
    <property type="entry name" value="UPF0759 PROTEIN YUNF"/>
    <property type="match status" value="1"/>
</dbReference>
<dbReference type="InterPro" id="IPR036520">
    <property type="entry name" value="UPF0759_sf"/>
</dbReference>
<dbReference type="Proteomes" id="UP000191171">
    <property type="component" value="Unassembled WGS sequence"/>
</dbReference>
<organism evidence="1 2">
    <name type="scientific">Enterococcus faecium</name>
    <name type="common">Streptococcus faecium</name>
    <dbReference type="NCBI Taxonomy" id="1352"/>
    <lineage>
        <taxon>Bacteria</taxon>
        <taxon>Bacillati</taxon>
        <taxon>Bacillota</taxon>
        <taxon>Bacilli</taxon>
        <taxon>Lactobacillales</taxon>
        <taxon>Enterococcaceae</taxon>
        <taxon>Enterococcus</taxon>
    </lineage>
</organism>
<evidence type="ECO:0000313" key="1">
    <source>
        <dbReference type="EMBL" id="OOL82873.1"/>
    </source>
</evidence>
<reference evidence="1 2" key="1">
    <citation type="submission" date="2017-02" db="EMBL/GenBank/DDBJ databases">
        <title>Clonality and virulence of isolates of VRE in Hematopoietic Stem Cell Transplanted (HSCT) patients.</title>
        <authorList>
            <person name="Marchi A.P."/>
            <person name="Martins R.C."/>
            <person name="Marie S.K."/>
            <person name="Levin A.S."/>
            <person name="Costa S.F."/>
        </authorList>
    </citation>
    <scope>NUCLEOTIDE SEQUENCE [LARGE SCALE GENOMIC DNA]</scope>
    <source>
        <strain evidence="1 2">LIM1759</strain>
    </source>
</reference>
<dbReference type="SUPFAM" id="SSF117396">
    <property type="entry name" value="TM1631-like"/>
    <property type="match status" value="1"/>
</dbReference>
<dbReference type="InterPro" id="IPR002763">
    <property type="entry name" value="DUF72"/>
</dbReference>
<evidence type="ECO:0000313" key="2">
    <source>
        <dbReference type="Proteomes" id="UP000191171"/>
    </source>
</evidence>
<gene>
    <name evidence="1" type="ORF">B1P95_06920</name>
</gene>
<name>A0A1S8IIL1_ENTFC</name>
<dbReference type="AlphaFoldDB" id="A0A1S8IIL1"/>
<dbReference type="EMBL" id="MVGJ01000032">
    <property type="protein sequence ID" value="OOL82873.1"/>
    <property type="molecule type" value="Genomic_DNA"/>
</dbReference>
<accession>A0A1S8IIL1</accession>
<dbReference type="PANTHER" id="PTHR30348">
    <property type="entry name" value="UNCHARACTERIZED PROTEIN YECE"/>
    <property type="match status" value="1"/>
</dbReference>